<organism evidence="3 4">
    <name type="scientific">Dreissena polymorpha</name>
    <name type="common">Zebra mussel</name>
    <name type="synonym">Mytilus polymorpha</name>
    <dbReference type="NCBI Taxonomy" id="45954"/>
    <lineage>
        <taxon>Eukaryota</taxon>
        <taxon>Metazoa</taxon>
        <taxon>Spiralia</taxon>
        <taxon>Lophotrochozoa</taxon>
        <taxon>Mollusca</taxon>
        <taxon>Bivalvia</taxon>
        <taxon>Autobranchia</taxon>
        <taxon>Heteroconchia</taxon>
        <taxon>Euheterodonta</taxon>
        <taxon>Imparidentia</taxon>
        <taxon>Neoheterodontei</taxon>
        <taxon>Myida</taxon>
        <taxon>Dreissenoidea</taxon>
        <taxon>Dreissenidae</taxon>
        <taxon>Dreissena</taxon>
    </lineage>
</organism>
<sequence length="69" mass="8121">MDSELYGSIHELPRIKIVRMEASLYFATAEQFRKNINKIIEQDTEHYDDDTEEDPESEQTNIALTVECR</sequence>
<name>A0A9D4LQN5_DREPO</name>
<gene>
    <name evidence="3" type="ORF">DPMN_026192</name>
</gene>
<accession>A0A9D4LQN5</accession>
<dbReference type="AlphaFoldDB" id="A0A9D4LQN5"/>
<feature type="region of interest" description="Disordered" evidence="1">
    <location>
        <begin position="43"/>
        <end position="69"/>
    </location>
</feature>
<dbReference type="EMBL" id="JAIWYP010000002">
    <property type="protein sequence ID" value="KAH3863212.1"/>
    <property type="molecule type" value="Genomic_DNA"/>
</dbReference>
<feature type="domain" description="STAS" evidence="2">
    <location>
        <begin position="5"/>
        <end position="69"/>
    </location>
</feature>
<feature type="compositionally biased region" description="Acidic residues" evidence="1">
    <location>
        <begin position="46"/>
        <end position="57"/>
    </location>
</feature>
<evidence type="ECO:0000313" key="4">
    <source>
        <dbReference type="Proteomes" id="UP000828390"/>
    </source>
</evidence>
<keyword evidence="4" id="KW-1185">Reference proteome</keyword>
<dbReference type="Pfam" id="PF01740">
    <property type="entry name" value="STAS"/>
    <property type="match status" value="1"/>
</dbReference>
<proteinExistence type="predicted"/>
<evidence type="ECO:0000256" key="1">
    <source>
        <dbReference type="SAM" id="MobiDB-lite"/>
    </source>
</evidence>
<comment type="caution">
    <text evidence="3">The sequence shown here is derived from an EMBL/GenBank/DDBJ whole genome shotgun (WGS) entry which is preliminary data.</text>
</comment>
<reference evidence="3" key="1">
    <citation type="journal article" date="2019" name="bioRxiv">
        <title>The Genome of the Zebra Mussel, Dreissena polymorpha: A Resource for Invasive Species Research.</title>
        <authorList>
            <person name="McCartney M.A."/>
            <person name="Auch B."/>
            <person name="Kono T."/>
            <person name="Mallez S."/>
            <person name="Zhang Y."/>
            <person name="Obille A."/>
            <person name="Becker A."/>
            <person name="Abrahante J.E."/>
            <person name="Garbe J."/>
            <person name="Badalamenti J.P."/>
            <person name="Herman A."/>
            <person name="Mangelson H."/>
            <person name="Liachko I."/>
            <person name="Sullivan S."/>
            <person name="Sone E.D."/>
            <person name="Koren S."/>
            <person name="Silverstein K.A.T."/>
            <person name="Beckman K.B."/>
            <person name="Gohl D.M."/>
        </authorList>
    </citation>
    <scope>NUCLEOTIDE SEQUENCE</scope>
    <source>
        <strain evidence="3">Duluth1</strain>
        <tissue evidence="3">Whole animal</tissue>
    </source>
</reference>
<dbReference type="PROSITE" id="PS50801">
    <property type="entry name" value="STAS"/>
    <property type="match status" value="1"/>
</dbReference>
<dbReference type="Gene3D" id="3.30.750.24">
    <property type="entry name" value="STAS domain"/>
    <property type="match status" value="1"/>
</dbReference>
<dbReference type="InterPro" id="IPR002645">
    <property type="entry name" value="STAS_dom"/>
</dbReference>
<dbReference type="Proteomes" id="UP000828390">
    <property type="component" value="Unassembled WGS sequence"/>
</dbReference>
<dbReference type="InterPro" id="IPR036513">
    <property type="entry name" value="STAS_dom_sf"/>
</dbReference>
<reference evidence="3" key="2">
    <citation type="submission" date="2020-11" db="EMBL/GenBank/DDBJ databases">
        <authorList>
            <person name="McCartney M.A."/>
            <person name="Auch B."/>
            <person name="Kono T."/>
            <person name="Mallez S."/>
            <person name="Becker A."/>
            <person name="Gohl D.M."/>
            <person name="Silverstein K.A.T."/>
            <person name="Koren S."/>
            <person name="Bechman K.B."/>
            <person name="Herman A."/>
            <person name="Abrahante J.E."/>
            <person name="Garbe J."/>
        </authorList>
    </citation>
    <scope>NUCLEOTIDE SEQUENCE</scope>
    <source>
        <strain evidence="3">Duluth1</strain>
        <tissue evidence="3">Whole animal</tissue>
    </source>
</reference>
<evidence type="ECO:0000259" key="2">
    <source>
        <dbReference type="PROSITE" id="PS50801"/>
    </source>
</evidence>
<evidence type="ECO:0000313" key="3">
    <source>
        <dbReference type="EMBL" id="KAH3863212.1"/>
    </source>
</evidence>
<protein>
    <recommendedName>
        <fullName evidence="2">STAS domain-containing protein</fullName>
    </recommendedName>
</protein>